<comment type="similarity">
    <text evidence="2">Belongs to the RecA family. RAD51 subfamily.</text>
</comment>
<evidence type="ECO:0000256" key="9">
    <source>
        <dbReference type="ARBA" id="ARBA00023242"/>
    </source>
</evidence>
<dbReference type="GO" id="GO:0033063">
    <property type="term" value="C:Rad51B-Rad51C-Rad51D-XRCC2 complex"/>
    <property type="evidence" value="ECO:0007669"/>
    <property type="project" value="TreeGrafter"/>
</dbReference>
<dbReference type="EMBL" id="DS022300">
    <property type="protein sequence ID" value="OAJ37593.1"/>
    <property type="molecule type" value="Genomic_DNA"/>
</dbReference>
<keyword evidence="8" id="KW-0234">DNA repair</keyword>
<dbReference type="GO" id="GO:0000400">
    <property type="term" value="F:four-way junction DNA binding"/>
    <property type="evidence" value="ECO:0007669"/>
    <property type="project" value="TreeGrafter"/>
</dbReference>
<gene>
    <name evidence="11" type="ORF">BDEG_21599</name>
</gene>
<dbReference type="InterPro" id="IPR013632">
    <property type="entry name" value="Rad51_C"/>
</dbReference>
<keyword evidence="9" id="KW-0539">Nucleus</keyword>
<dbReference type="PROSITE" id="PS50162">
    <property type="entry name" value="RECA_2"/>
    <property type="match status" value="1"/>
</dbReference>
<keyword evidence="5" id="KW-0067">ATP-binding</keyword>
<dbReference type="GO" id="GO:0005657">
    <property type="term" value="C:replication fork"/>
    <property type="evidence" value="ECO:0007669"/>
    <property type="project" value="TreeGrafter"/>
</dbReference>
<evidence type="ECO:0000313" key="12">
    <source>
        <dbReference type="Proteomes" id="UP000077115"/>
    </source>
</evidence>
<evidence type="ECO:0000256" key="2">
    <source>
        <dbReference type="ARBA" id="ARBA00007095"/>
    </source>
</evidence>
<evidence type="ECO:0000256" key="6">
    <source>
        <dbReference type="ARBA" id="ARBA00023125"/>
    </source>
</evidence>
<proteinExistence type="inferred from homology"/>
<keyword evidence="7" id="KW-0233">DNA recombination</keyword>
<dbReference type="SUPFAM" id="SSF52540">
    <property type="entry name" value="P-loop containing nucleoside triphosphate hydrolases"/>
    <property type="match status" value="1"/>
</dbReference>
<dbReference type="GO" id="GO:0007131">
    <property type="term" value="P:reciprocal meiotic recombination"/>
    <property type="evidence" value="ECO:0007669"/>
    <property type="project" value="TreeGrafter"/>
</dbReference>
<comment type="subcellular location">
    <subcellularLocation>
        <location evidence="1">Nucleus</location>
    </subcellularLocation>
</comment>
<evidence type="ECO:0000259" key="10">
    <source>
        <dbReference type="PROSITE" id="PS50162"/>
    </source>
</evidence>
<evidence type="ECO:0000256" key="7">
    <source>
        <dbReference type="ARBA" id="ARBA00023172"/>
    </source>
</evidence>
<dbReference type="STRING" id="403673.A0A177WC36"/>
<dbReference type="VEuPathDB" id="FungiDB:BDEG_21599"/>
<keyword evidence="3" id="KW-0547">Nucleotide-binding</keyword>
<dbReference type="GO" id="GO:0005815">
    <property type="term" value="C:microtubule organizing center"/>
    <property type="evidence" value="ECO:0007669"/>
    <property type="project" value="TreeGrafter"/>
</dbReference>
<feature type="domain" description="RecA family profile 1" evidence="10">
    <location>
        <begin position="85"/>
        <end position="283"/>
    </location>
</feature>
<dbReference type="GO" id="GO:0140664">
    <property type="term" value="F:ATP-dependent DNA damage sensor activity"/>
    <property type="evidence" value="ECO:0007669"/>
    <property type="project" value="InterPro"/>
</dbReference>
<evidence type="ECO:0000256" key="1">
    <source>
        <dbReference type="ARBA" id="ARBA00004123"/>
    </source>
</evidence>
<dbReference type="GO" id="GO:0000723">
    <property type="term" value="P:telomere maintenance"/>
    <property type="evidence" value="ECO:0007669"/>
    <property type="project" value="TreeGrafter"/>
</dbReference>
<dbReference type="PANTHER" id="PTHR46457">
    <property type="entry name" value="DNA REPAIR PROTEIN RAD51 HOMOLOG 4"/>
    <property type="match status" value="1"/>
</dbReference>
<dbReference type="OrthoDB" id="2158864at2759"/>
<dbReference type="InterPro" id="IPR051988">
    <property type="entry name" value="HRR_RAD51_Paralog"/>
</dbReference>
<sequence length="422" mass="46152">MSMSLQDALAHCSEQDQLIFKPLLLKMQRAGIRTVLDVLTADSTRLGSHIGCNIKDICLLQDSLSCSLSKNFQSAADTLQHQIQQYNVYSTGISKIDDMLDGGLQSGQIIEFAGLPASGKTQLCHFISAEMIASSPLLRVTYIDSGGTFYASRILEMISGDGFSKRFNQTLQDSADMLQRITHVRCFNAFEVIRYLQTLSTPSNHKVEQNDANLELLSTCSNIQALESNQPAQPPHLIIIDSVGQLFSPLIGQGGYATLGSFSDLIQKLAKTLYIPIITVNTSVSAGFIDNRVDGGESLAFSTNASQNHSSQNHLGFGMADGFRQVSTKPALGGMWDAVPYYRLYFTTSLNDGRADLYRVYDESSSFKPRSLSKISCVLSNETQPSGTHVIENVVELLDGPDKSKLGHQCLLFVSIDSVYSD</sequence>
<dbReference type="GO" id="GO:0000724">
    <property type="term" value="P:double-strand break repair via homologous recombination"/>
    <property type="evidence" value="ECO:0007669"/>
    <property type="project" value="TreeGrafter"/>
</dbReference>
<evidence type="ECO:0000313" key="11">
    <source>
        <dbReference type="EMBL" id="OAJ37593.1"/>
    </source>
</evidence>
<protein>
    <recommendedName>
        <fullName evidence="10">RecA family profile 1 domain-containing protein</fullName>
    </recommendedName>
</protein>
<dbReference type="Proteomes" id="UP000077115">
    <property type="component" value="Unassembled WGS sequence"/>
</dbReference>
<organism evidence="11 12">
    <name type="scientific">Batrachochytrium dendrobatidis (strain JEL423)</name>
    <dbReference type="NCBI Taxonomy" id="403673"/>
    <lineage>
        <taxon>Eukaryota</taxon>
        <taxon>Fungi</taxon>
        <taxon>Fungi incertae sedis</taxon>
        <taxon>Chytridiomycota</taxon>
        <taxon>Chytridiomycota incertae sedis</taxon>
        <taxon>Chytridiomycetes</taxon>
        <taxon>Rhizophydiales</taxon>
        <taxon>Rhizophydiales incertae sedis</taxon>
        <taxon>Batrachochytrium</taxon>
    </lineage>
</organism>
<dbReference type="CDD" id="cd19489">
    <property type="entry name" value="Rad51D"/>
    <property type="match status" value="1"/>
</dbReference>
<dbReference type="PANTHER" id="PTHR46457:SF1">
    <property type="entry name" value="DNA REPAIR PROTEIN RAD51 HOMOLOG 4"/>
    <property type="match status" value="1"/>
</dbReference>
<evidence type="ECO:0000256" key="8">
    <source>
        <dbReference type="ARBA" id="ARBA00023204"/>
    </source>
</evidence>
<dbReference type="eggNOG" id="KOG1433">
    <property type="taxonomic scope" value="Eukaryota"/>
</dbReference>
<evidence type="ECO:0000256" key="4">
    <source>
        <dbReference type="ARBA" id="ARBA00022763"/>
    </source>
</evidence>
<keyword evidence="4" id="KW-0227">DNA damage</keyword>
<accession>A0A177WC36</accession>
<reference evidence="11 12" key="2">
    <citation type="submission" date="2016-05" db="EMBL/GenBank/DDBJ databases">
        <title>Lineage-specific infection strategies underlie the spectrum of fungal disease in amphibians.</title>
        <authorList>
            <person name="Cuomo C.A."/>
            <person name="Farrer R.A."/>
            <person name="James T."/>
            <person name="Longcore J."/>
            <person name="Birren B."/>
        </authorList>
    </citation>
    <scope>NUCLEOTIDE SEQUENCE [LARGE SCALE GENOMIC DNA]</scope>
    <source>
        <strain evidence="11 12">JEL423</strain>
    </source>
</reference>
<keyword evidence="6" id="KW-0238">DNA-binding</keyword>
<reference evidence="11 12" key="1">
    <citation type="submission" date="2006-10" db="EMBL/GenBank/DDBJ databases">
        <title>The Genome Sequence of Batrachochytrium dendrobatidis JEL423.</title>
        <authorList>
            <consortium name="The Broad Institute Genome Sequencing Platform"/>
            <person name="Birren B."/>
            <person name="Lander E."/>
            <person name="Galagan J."/>
            <person name="Cuomo C."/>
            <person name="Devon K."/>
            <person name="Jaffe D."/>
            <person name="Butler J."/>
            <person name="Alvarez P."/>
            <person name="Gnerre S."/>
            <person name="Grabherr M."/>
            <person name="Kleber M."/>
            <person name="Mauceli E."/>
            <person name="Brockman W."/>
            <person name="Young S."/>
            <person name="LaButti K."/>
            <person name="Sykes S."/>
            <person name="DeCaprio D."/>
            <person name="Crawford M."/>
            <person name="Koehrsen M."/>
            <person name="Engels R."/>
            <person name="Montgomery P."/>
            <person name="Pearson M."/>
            <person name="Howarth C."/>
            <person name="Larson L."/>
            <person name="White J."/>
            <person name="O'Leary S."/>
            <person name="Kodira C."/>
            <person name="Zeng Q."/>
            <person name="Yandava C."/>
            <person name="Alvarado L."/>
            <person name="Longcore J."/>
            <person name="James T."/>
        </authorList>
    </citation>
    <scope>NUCLEOTIDE SEQUENCE [LARGE SCALE GENOMIC DNA]</scope>
    <source>
        <strain evidence="11 12">JEL423</strain>
    </source>
</reference>
<dbReference type="GO" id="GO:0005524">
    <property type="term" value="F:ATP binding"/>
    <property type="evidence" value="ECO:0007669"/>
    <property type="project" value="UniProtKB-KW"/>
</dbReference>
<dbReference type="InterPro" id="IPR020588">
    <property type="entry name" value="RecA_ATP-bd"/>
</dbReference>
<dbReference type="AlphaFoldDB" id="A0A177WC36"/>
<dbReference type="Gene3D" id="3.40.50.300">
    <property type="entry name" value="P-loop containing nucleotide triphosphate hydrolases"/>
    <property type="match status" value="1"/>
</dbReference>
<dbReference type="InterPro" id="IPR027417">
    <property type="entry name" value="P-loop_NTPase"/>
</dbReference>
<name>A0A177WC36_BATDL</name>
<evidence type="ECO:0000256" key="5">
    <source>
        <dbReference type="ARBA" id="ARBA00022840"/>
    </source>
</evidence>
<dbReference type="GO" id="GO:0003697">
    <property type="term" value="F:single-stranded DNA binding"/>
    <property type="evidence" value="ECO:0007669"/>
    <property type="project" value="TreeGrafter"/>
</dbReference>
<dbReference type="Pfam" id="PF08423">
    <property type="entry name" value="Rad51"/>
    <property type="match status" value="1"/>
</dbReference>
<dbReference type="InterPro" id="IPR047323">
    <property type="entry name" value="Rad51D_C"/>
</dbReference>
<dbReference type="GO" id="GO:0042148">
    <property type="term" value="P:DNA strand invasion"/>
    <property type="evidence" value="ECO:0007669"/>
    <property type="project" value="TreeGrafter"/>
</dbReference>
<evidence type="ECO:0000256" key="3">
    <source>
        <dbReference type="ARBA" id="ARBA00022741"/>
    </source>
</evidence>